<dbReference type="EMBL" id="HBHQ01012368">
    <property type="protein sequence ID" value="CAD9816387.1"/>
    <property type="molecule type" value="Transcribed_RNA"/>
</dbReference>
<feature type="compositionally biased region" description="Low complexity" evidence="1">
    <location>
        <begin position="92"/>
        <end position="108"/>
    </location>
</feature>
<sequence length="375" mass="42414">MRPTRPRNRHNAVLPMEMKHVSGDILCHKPVSKTECSVDSMPMPTPTPPPVDFDDFNLQLGAFTIQNAQPPVDHPKEIKEIKQEVECITTWPTSPTMPQQQQQKQQQQLPPPNSAPTDDCRNDTADKHSEQGGLRTIDETTSSVEPLKKSTKMRKCVTTVTKKFRRKSSRQKNNKIKQLSSIQEHEIQSKGKGGCDESIQNRVNTEFEELNGILEANSMISFGDIEHYASFMHDEYLSGKVVAPQRSQITHGSILSNGTFGTSSFYLPSGEFENTHIQMEDTTLLDDLAITFQEALDDDYKSVEIGLQFPDTCHVTLAGYATDTLAEMPDIMPKLFSAIKKSTIKSIKPLYYRKPKITYNVHQAPIKKRPEFKYE</sequence>
<name>A0A7S2UDL0_9STRA</name>
<proteinExistence type="predicted"/>
<feature type="compositionally biased region" description="Basic and acidic residues" evidence="1">
    <location>
        <begin position="183"/>
        <end position="195"/>
    </location>
</feature>
<feature type="compositionally biased region" description="Basic and acidic residues" evidence="1">
    <location>
        <begin position="118"/>
        <end position="130"/>
    </location>
</feature>
<accession>A0A7S2UDL0</accession>
<protein>
    <submittedName>
        <fullName evidence="2">Uncharacterized protein</fullName>
    </submittedName>
</protein>
<evidence type="ECO:0000313" key="2">
    <source>
        <dbReference type="EMBL" id="CAD9816387.1"/>
    </source>
</evidence>
<gene>
    <name evidence="2" type="ORF">ASEP1449_LOCUS8219</name>
</gene>
<evidence type="ECO:0000256" key="1">
    <source>
        <dbReference type="SAM" id="MobiDB-lite"/>
    </source>
</evidence>
<dbReference type="AlphaFoldDB" id="A0A7S2UDL0"/>
<reference evidence="2" key="1">
    <citation type="submission" date="2021-01" db="EMBL/GenBank/DDBJ databases">
        <authorList>
            <person name="Corre E."/>
            <person name="Pelletier E."/>
            <person name="Niang G."/>
            <person name="Scheremetjew M."/>
            <person name="Finn R."/>
            <person name="Kale V."/>
            <person name="Holt S."/>
            <person name="Cochrane G."/>
            <person name="Meng A."/>
            <person name="Brown T."/>
            <person name="Cohen L."/>
        </authorList>
    </citation>
    <scope>NUCLEOTIDE SEQUENCE</scope>
    <source>
        <strain evidence="2">CCMP2084</strain>
    </source>
</reference>
<feature type="region of interest" description="Disordered" evidence="1">
    <location>
        <begin position="92"/>
        <end position="197"/>
    </location>
</feature>
<organism evidence="2">
    <name type="scientific">Attheya septentrionalis</name>
    <dbReference type="NCBI Taxonomy" id="420275"/>
    <lineage>
        <taxon>Eukaryota</taxon>
        <taxon>Sar</taxon>
        <taxon>Stramenopiles</taxon>
        <taxon>Ochrophyta</taxon>
        <taxon>Bacillariophyta</taxon>
        <taxon>Coscinodiscophyceae</taxon>
        <taxon>Chaetocerotophycidae</taxon>
        <taxon>Chaetocerotales</taxon>
        <taxon>Attheyaceae</taxon>
        <taxon>Attheya</taxon>
    </lineage>
</organism>
<feature type="compositionally biased region" description="Basic residues" evidence="1">
    <location>
        <begin position="162"/>
        <end position="175"/>
    </location>
</feature>